<gene>
    <name evidence="3" type="ORF">HHK36_005620</name>
</gene>
<dbReference type="Gene3D" id="3.40.50.300">
    <property type="entry name" value="P-loop containing nucleotide triphosphate hydrolases"/>
    <property type="match status" value="1"/>
</dbReference>
<dbReference type="InterPro" id="IPR050905">
    <property type="entry name" value="Plant_NBS-LRR"/>
</dbReference>
<dbReference type="PANTHER" id="PTHR33463:SF202">
    <property type="entry name" value="NB-ARC DOMAIN-CONTAINING PROTEIN"/>
    <property type="match status" value="1"/>
</dbReference>
<feature type="domain" description="NB-ARC" evidence="2">
    <location>
        <begin position="169"/>
        <end position="221"/>
    </location>
</feature>
<dbReference type="AlphaFoldDB" id="A0A834ZNM6"/>
<keyword evidence="4" id="KW-1185">Reference proteome</keyword>
<dbReference type="InterPro" id="IPR027417">
    <property type="entry name" value="P-loop_NTPase"/>
</dbReference>
<protein>
    <recommendedName>
        <fullName evidence="2">NB-ARC domain-containing protein</fullName>
    </recommendedName>
</protein>
<accession>A0A834ZNM6</accession>
<dbReference type="Proteomes" id="UP000655225">
    <property type="component" value="Unassembled WGS sequence"/>
</dbReference>
<name>A0A834ZNM6_TETSI</name>
<evidence type="ECO:0000256" key="1">
    <source>
        <dbReference type="SAM" id="Coils"/>
    </source>
</evidence>
<proteinExistence type="predicted"/>
<feature type="coiled-coil region" evidence="1">
    <location>
        <begin position="30"/>
        <end position="64"/>
    </location>
</feature>
<comment type="caution">
    <text evidence="3">The sequence shown here is derived from an EMBL/GenBank/DDBJ whole genome shotgun (WGS) entry which is preliminary data.</text>
</comment>
<sequence length="223" mass="24565">MDALVSIVGTIVVEAGRVLCGCEYPKINSLVKFQSNLDALKRDMKSLIDLENSLKEELVSEERNGKVATTQVNEWLREVEAIELTVNSIQAGTITNNENLCRCCLNCSLCCRLSREVEEKLKEVKRLLSASHFPRGVVAVNSRVKVVEHIPGPSIEGQPTASRNLGRVFDLLEDDGVRIIGIWGMGGVGKTTLVKNLNNKLESSSLAQPFSLVLWVIVSKDMD</sequence>
<dbReference type="Pfam" id="PF00931">
    <property type="entry name" value="NB-ARC"/>
    <property type="match status" value="1"/>
</dbReference>
<evidence type="ECO:0000259" key="2">
    <source>
        <dbReference type="Pfam" id="PF00931"/>
    </source>
</evidence>
<dbReference type="PANTHER" id="PTHR33463">
    <property type="entry name" value="NB-ARC DOMAIN-CONTAINING PROTEIN-RELATED"/>
    <property type="match status" value="1"/>
</dbReference>
<dbReference type="GO" id="GO:0043531">
    <property type="term" value="F:ADP binding"/>
    <property type="evidence" value="ECO:0007669"/>
    <property type="project" value="InterPro"/>
</dbReference>
<evidence type="ECO:0000313" key="4">
    <source>
        <dbReference type="Proteomes" id="UP000655225"/>
    </source>
</evidence>
<keyword evidence="1" id="KW-0175">Coiled coil</keyword>
<dbReference type="InterPro" id="IPR002182">
    <property type="entry name" value="NB-ARC"/>
</dbReference>
<organism evidence="3 4">
    <name type="scientific">Tetracentron sinense</name>
    <name type="common">Spur-leaf</name>
    <dbReference type="NCBI Taxonomy" id="13715"/>
    <lineage>
        <taxon>Eukaryota</taxon>
        <taxon>Viridiplantae</taxon>
        <taxon>Streptophyta</taxon>
        <taxon>Embryophyta</taxon>
        <taxon>Tracheophyta</taxon>
        <taxon>Spermatophyta</taxon>
        <taxon>Magnoliopsida</taxon>
        <taxon>Trochodendrales</taxon>
        <taxon>Trochodendraceae</taxon>
        <taxon>Tetracentron</taxon>
    </lineage>
</organism>
<dbReference type="OMA" id="VVVIANC"/>
<dbReference type="EMBL" id="JABCRI010000003">
    <property type="protein sequence ID" value="KAF8409542.1"/>
    <property type="molecule type" value="Genomic_DNA"/>
</dbReference>
<dbReference type="OrthoDB" id="664960at2759"/>
<reference evidence="3 4" key="1">
    <citation type="submission" date="2020-04" db="EMBL/GenBank/DDBJ databases">
        <title>Plant Genome Project.</title>
        <authorList>
            <person name="Zhang R.-G."/>
        </authorList>
    </citation>
    <scope>NUCLEOTIDE SEQUENCE [LARGE SCALE GENOMIC DNA]</scope>
    <source>
        <strain evidence="3">YNK0</strain>
        <tissue evidence="3">Leaf</tissue>
    </source>
</reference>
<evidence type="ECO:0000313" key="3">
    <source>
        <dbReference type="EMBL" id="KAF8409542.1"/>
    </source>
</evidence>
<dbReference type="SUPFAM" id="SSF52540">
    <property type="entry name" value="P-loop containing nucleoside triphosphate hydrolases"/>
    <property type="match status" value="1"/>
</dbReference>